<dbReference type="KEGG" id="rtx:TI83_06925"/>
<dbReference type="PATRIC" id="fig|145458.7.peg.1581"/>
<evidence type="ECO:0000256" key="1">
    <source>
        <dbReference type="SAM" id="MobiDB-lite"/>
    </source>
</evidence>
<evidence type="ECO:0000313" key="5">
    <source>
        <dbReference type="Proteomes" id="UP000237966"/>
    </source>
</evidence>
<dbReference type="KEGG" id="rtc:APU90_10165"/>
<feature type="region of interest" description="Disordered" evidence="1">
    <location>
        <begin position="1"/>
        <end position="44"/>
    </location>
</feature>
<dbReference type="GeneID" id="93666976"/>
<dbReference type="Proteomes" id="UP000052979">
    <property type="component" value="Unassembled WGS sequence"/>
</dbReference>
<gene>
    <name evidence="3" type="ORF">C5C51_06710</name>
    <name evidence="2" type="ORF">VT73_06550</name>
</gene>
<evidence type="ECO:0000313" key="3">
    <source>
        <dbReference type="EMBL" id="PPI15449.1"/>
    </source>
</evidence>
<comment type="caution">
    <text evidence="2">The sequence shown here is derived from an EMBL/GenBank/DDBJ whole genome shotgun (WGS) entry which is preliminary data.</text>
</comment>
<dbReference type="RefSeq" id="WP_027691453.1">
    <property type="nucleotide sequence ID" value="NZ_CP010848.1"/>
</dbReference>
<dbReference type="AlphaFoldDB" id="A0A0C5BHK9"/>
<name>A0A0C5BHK9_9MICO</name>
<evidence type="ECO:0000313" key="4">
    <source>
        <dbReference type="Proteomes" id="UP000052979"/>
    </source>
</evidence>
<dbReference type="Proteomes" id="UP000237966">
    <property type="component" value="Unassembled WGS sequence"/>
</dbReference>
<organism evidence="2 4">
    <name type="scientific">Rathayibacter toxicus</name>
    <dbReference type="NCBI Taxonomy" id="145458"/>
    <lineage>
        <taxon>Bacteria</taxon>
        <taxon>Bacillati</taxon>
        <taxon>Actinomycetota</taxon>
        <taxon>Actinomycetes</taxon>
        <taxon>Micrococcales</taxon>
        <taxon>Microbacteriaceae</taxon>
        <taxon>Rathayibacter</taxon>
    </lineage>
</organism>
<keyword evidence="4" id="KW-1185">Reference proteome</keyword>
<dbReference type="EMBL" id="PSWU01000007">
    <property type="protein sequence ID" value="PPI15449.1"/>
    <property type="molecule type" value="Genomic_DNA"/>
</dbReference>
<proteinExistence type="predicted"/>
<dbReference type="EMBL" id="LBFI01000044">
    <property type="protein sequence ID" value="KKM45295.1"/>
    <property type="molecule type" value="Genomic_DNA"/>
</dbReference>
<reference evidence="3 5" key="2">
    <citation type="submission" date="2018-02" db="EMBL/GenBank/DDBJ databases">
        <title>Bacteriophage NCPPB3778 and a type I-E CRISPR drive the evolution of the US Biological Select Agent, Rathayibacter toxicus.</title>
        <authorList>
            <person name="Davis E.W.II."/>
            <person name="Tabima J.F."/>
            <person name="Weisberg A.J."/>
            <person name="Lopes L.D."/>
            <person name="Wiseman M.S."/>
            <person name="Wiseman M.S."/>
            <person name="Pupko T."/>
            <person name="Belcher M.S."/>
            <person name="Sechler A.J."/>
            <person name="Tancos M.A."/>
            <person name="Schroeder B.K."/>
            <person name="Murray T.D."/>
            <person name="Luster D.G."/>
            <person name="Schneider W.L."/>
            <person name="Rogers E."/>
            <person name="Andreote F.D."/>
            <person name="Grunwald N.J."/>
            <person name="Putnam M.L."/>
            <person name="Chang J.H."/>
        </authorList>
    </citation>
    <scope>NUCLEOTIDE SEQUENCE [LARGE SCALE GENOMIC DNA]</scope>
    <source>
        <strain evidence="3 5">FH99</strain>
    </source>
</reference>
<protein>
    <submittedName>
        <fullName evidence="2">Uncharacterized protein</fullName>
    </submittedName>
</protein>
<accession>A0A0C5BHK9</accession>
<evidence type="ECO:0000313" key="2">
    <source>
        <dbReference type="EMBL" id="KKM45295.1"/>
    </source>
</evidence>
<reference evidence="2 4" key="1">
    <citation type="submission" date="2015-04" db="EMBL/GenBank/DDBJ databases">
        <title>Draft genome sequence of Rathayibacter toxicus strain FH-142 (AKA 70134 or CS 32), a Western Australian isolate.</title>
        <authorList>
            <consortium name="Consortium for Microbial Forensics and Genomics (microFORGE)"/>
            <person name="Knight B.M."/>
            <person name="Roberts D.P."/>
            <person name="Lin D."/>
            <person name="Hari K."/>
            <person name="Fletcher J."/>
            <person name="Melcher U."/>
            <person name="Blagden T."/>
            <person name="Luster D.G."/>
            <person name="Sechler A.J."/>
            <person name="Schneider W.L."/>
            <person name="Winegar R.A."/>
        </authorList>
    </citation>
    <scope>NUCLEOTIDE SEQUENCE [LARGE SCALE GENOMIC DNA]</scope>
    <source>
        <strain evidence="2 4">FH142</strain>
    </source>
</reference>
<dbReference type="STRING" id="145458.APU90_10165"/>
<sequence length="83" mass="8745">MLEKTGMWRHTAAADGTRSGSRSADRSVPDRTSPPDAVEGILSSLDEEFLGRDGVVTKKTVSLGQHHTATTLVTEAVPGRIGA</sequence>